<evidence type="ECO:0000313" key="1">
    <source>
        <dbReference type="EMBL" id="MBF8178967.1"/>
    </source>
</evidence>
<evidence type="ECO:0008006" key="3">
    <source>
        <dbReference type="Google" id="ProtNLM"/>
    </source>
</evidence>
<proteinExistence type="predicted"/>
<keyword evidence="2" id="KW-1185">Reference proteome</keyword>
<sequence length="73" mass="8264">MANKPARILTFKCKKCTKSVQVFLQKVSACSHIQPYQGICTCGEITRYATGQKDAVESFMNSEDGNWSHHHHH</sequence>
<gene>
    <name evidence="1" type="ORF">IXC47_14865</name>
</gene>
<organism evidence="1 2">
    <name type="scientific">Herminiimonas contaminans</name>
    <dbReference type="NCBI Taxonomy" id="1111140"/>
    <lineage>
        <taxon>Bacteria</taxon>
        <taxon>Pseudomonadati</taxon>
        <taxon>Pseudomonadota</taxon>
        <taxon>Betaproteobacteria</taxon>
        <taxon>Burkholderiales</taxon>
        <taxon>Oxalobacteraceae</taxon>
        <taxon>Herminiimonas</taxon>
    </lineage>
</organism>
<comment type="caution">
    <text evidence="1">The sequence shown here is derived from an EMBL/GenBank/DDBJ whole genome shotgun (WGS) entry which is preliminary data.</text>
</comment>
<dbReference type="Proteomes" id="UP000657372">
    <property type="component" value="Unassembled WGS sequence"/>
</dbReference>
<accession>A0ABS0EYK0</accession>
<evidence type="ECO:0000313" key="2">
    <source>
        <dbReference type="Proteomes" id="UP000657372"/>
    </source>
</evidence>
<name>A0ABS0EYK0_9BURK</name>
<dbReference type="EMBL" id="JADOEL010000013">
    <property type="protein sequence ID" value="MBF8178967.1"/>
    <property type="molecule type" value="Genomic_DNA"/>
</dbReference>
<protein>
    <recommendedName>
        <fullName evidence="3">Ogr/Delta-like zinc finger protein</fullName>
    </recommendedName>
</protein>
<reference evidence="1 2" key="1">
    <citation type="submission" date="2020-11" db="EMBL/GenBank/DDBJ databases">
        <title>WGS of Herminiimonas contaminans strain Marseille-Q4544 isolated from planarians Schmidtea mediterranea.</title>
        <authorList>
            <person name="Kangale L."/>
        </authorList>
    </citation>
    <scope>NUCLEOTIDE SEQUENCE [LARGE SCALE GENOMIC DNA]</scope>
    <source>
        <strain evidence="1 2">Marseille-Q4544</strain>
    </source>
</reference>
<dbReference type="RefSeq" id="WP_175625801.1">
    <property type="nucleotide sequence ID" value="NZ_JADOEL010000013.1"/>
</dbReference>